<dbReference type="EMBL" id="JBEUOH010000019">
    <property type="protein sequence ID" value="KAL0869937.1"/>
    <property type="molecule type" value="Genomic_DNA"/>
</dbReference>
<dbReference type="Proteomes" id="UP001549920">
    <property type="component" value="Unassembled WGS sequence"/>
</dbReference>
<protein>
    <recommendedName>
        <fullName evidence="4">Chemosensory protein</fullName>
    </recommendedName>
</protein>
<dbReference type="InterPro" id="IPR005055">
    <property type="entry name" value="A10/PebIII"/>
</dbReference>
<dbReference type="Pfam" id="PF03392">
    <property type="entry name" value="OS-D"/>
    <property type="match status" value="1"/>
</dbReference>
<evidence type="ECO:0000313" key="3">
    <source>
        <dbReference type="Proteomes" id="UP001549920"/>
    </source>
</evidence>
<organism evidence="2 3">
    <name type="scientific">Loxostege sticticalis</name>
    <name type="common">Beet webworm moth</name>
    <dbReference type="NCBI Taxonomy" id="481309"/>
    <lineage>
        <taxon>Eukaryota</taxon>
        <taxon>Metazoa</taxon>
        <taxon>Ecdysozoa</taxon>
        <taxon>Arthropoda</taxon>
        <taxon>Hexapoda</taxon>
        <taxon>Insecta</taxon>
        <taxon>Pterygota</taxon>
        <taxon>Neoptera</taxon>
        <taxon>Endopterygota</taxon>
        <taxon>Lepidoptera</taxon>
        <taxon>Glossata</taxon>
        <taxon>Ditrysia</taxon>
        <taxon>Pyraloidea</taxon>
        <taxon>Crambidae</taxon>
        <taxon>Pyraustinae</taxon>
        <taxon>Loxostege</taxon>
    </lineage>
</organism>
<dbReference type="PANTHER" id="PTHR11257">
    <property type="entry name" value="CHEMOSENSORY PROTEIN-RELATED"/>
    <property type="match status" value="1"/>
</dbReference>
<keyword evidence="1" id="KW-0732">Signal</keyword>
<name>A0ABR3HI26_LOXSC</name>
<comment type="caution">
    <text evidence="2">The sequence shown here is derived from an EMBL/GenBank/DDBJ whole genome shotgun (WGS) entry which is preliminary data.</text>
</comment>
<feature type="chain" id="PRO_5045031744" description="Chemosensory protein" evidence="1">
    <location>
        <begin position="19"/>
        <end position="126"/>
    </location>
</feature>
<dbReference type="Gene3D" id="1.10.2080.10">
    <property type="entry name" value="Insect odorant-binding protein A10/Ejaculatory bulb-specific protein 3"/>
    <property type="match status" value="1"/>
</dbReference>
<keyword evidence="3" id="KW-1185">Reference proteome</keyword>
<dbReference type="PANTHER" id="PTHR11257:SF12">
    <property type="entry name" value="EJACULATORY BULB-SPECIFIC PROTEIN 3-RELATED"/>
    <property type="match status" value="1"/>
</dbReference>
<evidence type="ECO:0000313" key="2">
    <source>
        <dbReference type="EMBL" id="KAL0869937.1"/>
    </source>
</evidence>
<dbReference type="SUPFAM" id="SSF100910">
    <property type="entry name" value="Chemosensory protein Csp2"/>
    <property type="match status" value="1"/>
</dbReference>
<evidence type="ECO:0000256" key="1">
    <source>
        <dbReference type="SAM" id="SignalP"/>
    </source>
</evidence>
<proteinExistence type="predicted"/>
<feature type="signal peptide" evidence="1">
    <location>
        <begin position="1"/>
        <end position="18"/>
    </location>
</feature>
<evidence type="ECO:0008006" key="4">
    <source>
        <dbReference type="Google" id="ProtNLM"/>
    </source>
</evidence>
<accession>A0ABR3HI26</accession>
<reference evidence="2 3" key="1">
    <citation type="submission" date="2024-06" db="EMBL/GenBank/DDBJ databases">
        <title>A chromosome-level genome assembly of beet webworm, Loxostege sticticalis.</title>
        <authorList>
            <person name="Zhang Y."/>
        </authorList>
    </citation>
    <scope>NUCLEOTIDE SEQUENCE [LARGE SCALE GENOMIC DNA]</scope>
    <source>
        <strain evidence="2">AQ026</strain>
        <tissue evidence="2">Whole body</tissue>
    </source>
</reference>
<sequence>MKFLLLAFLLVCAGVSLARRVPRYTDIYDSIDIKTIVANRRLLLPYVLCVLGEGKCTAPGRELRSHIKEALETRCAKCTEAQQRGSRLVIAHLINHEPEYWAKLTAKYDPAGKFAKMYERELKEQV</sequence>
<gene>
    <name evidence="2" type="ORF">ABMA27_006128</name>
</gene>
<dbReference type="EMBL" id="JBEUOH010000019">
    <property type="protein sequence ID" value="KAL0869936.1"/>
    <property type="molecule type" value="Genomic_DNA"/>
</dbReference>
<dbReference type="InterPro" id="IPR036682">
    <property type="entry name" value="OS_D_A10/PebIII_sf"/>
</dbReference>